<dbReference type="InterPro" id="IPR036157">
    <property type="entry name" value="dUTPase-like_sf"/>
</dbReference>
<protein>
    <submittedName>
        <fullName evidence="4">Deoxycytidine triphosphate deaminase</fullName>
    </submittedName>
</protein>
<keyword evidence="3" id="KW-1133">Transmembrane helix</keyword>
<dbReference type="InterPro" id="IPR011962">
    <property type="entry name" value="dCTP_deaminase"/>
</dbReference>
<dbReference type="PANTHER" id="PTHR42680">
    <property type="entry name" value="DCTP DEAMINASE"/>
    <property type="match status" value="1"/>
</dbReference>
<sequence length="275" mass="32001">MILIDKQIKKLIKDKELIIDGYDENNVGAISYDLTIDKIIIPDSKNKEINSYDMAPNETVYIRTKEKLKIPYNLMGTIAEKNSVMRMGLEVSGPRYQPGHETYSFLRIHNISHNIIVLKEGKKIAQIIFEQLDGNPEVPYNKNKNASFNNEVKYLGFGKYKDEYSKDIVRYNKVKENLENKESQIYANILTFMGIFVAIFSILTLNYDGFIKKEFPIDYIIKLNLSVGFVITLFMGLILIFINKRKAKMYKFFVATFIIILIILLGINIYWVFKK</sequence>
<dbReference type="RefSeq" id="WP_209796745.1">
    <property type="nucleotide sequence ID" value="NZ_JAGGJZ010000003.1"/>
</dbReference>
<evidence type="ECO:0000313" key="5">
    <source>
        <dbReference type="Proteomes" id="UP000783390"/>
    </source>
</evidence>
<evidence type="ECO:0000256" key="2">
    <source>
        <dbReference type="ARBA" id="ARBA00023080"/>
    </source>
</evidence>
<feature type="transmembrane region" description="Helical" evidence="3">
    <location>
        <begin position="219"/>
        <end position="240"/>
    </location>
</feature>
<dbReference type="Pfam" id="PF22769">
    <property type="entry name" value="DCD"/>
    <property type="match status" value="1"/>
</dbReference>
<keyword evidence="3" id="KW-0812">Transmembrane</keyword>
<gene>
    <name evidence="4" type="ORF">J2Z53_001440</name>
</gene>
<dbReference type="InterPro" id="IPR033704">
    <property type="entry name" value="dUTPase_trimeric"/>
</dbReference>
<evidence type="ECO:0000256" key="1">
    <source>
        <dbReference type="ARBA" id="ARBA00022801"/>
    </source>
</evidence>
<dbReference type="Gene3D" id="2.70.40.10">
    <property type="match status" value="1"/>
</dbReference>
<keyword evidence="2" id="KW-0546">Nucleotide metabolism</keyword>
<keyword evidence="3" id="KW-0472">Membrane</keyword>
<dbReference type="Proteomes" id="UP000783390">
    <property type="component" value="Unassembled WGS sequence"/>
</dbReference>
<dbReference type="EMBL" id="JAGGJZ010000003">
    <property type="protein sequence ID" value="MBP1889857.1"/>
    <property type="molecule type" value="Genomic_DNA"/>
</dbReference>
<feature type="transmembrane region" description="Helical" evidence="3">
    <location>
        <begin position="252"/>
        <end position="273"/>
    </location>
</feature>
<accession>A0ABS4F0U2</accession>
<keyword evidence="5" id="KW-1185">Reference proteome</keyword>
<dbReference type="PANTHER" id="PTHR42680:SF3">
    <property type="entry name" value="DCTP DEAMINASE"/>
    <property type="match status" value="1"/>
</dbReference>
<comment type="caution">
    <text evidence="4">The sequence shown here is derived from an EMBL/GenBank/DDBJ whole genome shotgun (WGS) entry which is preliminary data.</text>
</comment>
<name>A0ABS4F0U2_9CLOT</name>
<organism evidence="4 5">
    <name type="scientific">Clostridium moniliforme</name>
    <dbReference type="NCBI Taxonomy" id="39489"/>
    <lineage>
        <taxon>Bacteria</taxon>
        <taxon>Bacillati</taxon>
        <taxon>Bacillota</taxon>
        <taxon>Clostridia</taxon>
        <taxon>Eubacteriales</taxon>
        <taxon>Clostridiaceae</taxon>
        <taxon>Clostridium</taxon>
    </lineage>
</organism>
<evidence type="ECO:0000313" key="4">
    <source>
        <dbReference type="EMBL" id="MBP1889857.1"/>
    </source>
</evidence>
<keyword evidence="1" id="KW-0378">Hydrolase</keyword>
<evidence type="ECO:0000256" key="3">
    <source>
        <dbReference type="SAM" id="Phobius"/>
    </source>
</evidence>
<dbReference type="CDD" id="cd07557">
    <property type="entry name" value="trimeric_dUTPase"/>
    <property type="match status" value="1"/>
</dbReference>
<dbReference type="SUPFAM" id="SSF51283">
    <property type="entry name" value="dUTPase-like"/>
    <property type="match status" value="1"/>
</dbReference>
<proteinExistence type="predicted"/>
<reference evidence="4 5" key="1">
    <citation type="submission" date="2021-03" db="EMBL/GenBank/DDBJ databases">
        <title>Genomic Encyclopedia of Type Strains, Phase IV (KMG-IV): sequencing the most valuable type-strain genomes for metagenomic binning, comparative biology and taxonomic classification.</title>
        <authorList>
            <person name="Goeker M."/>
        </authorList>
    </citation>
    <scope>NUCLEOTIDE SEQUENCE [LARGE SCALE GENOMIC DNA]</scope>
    <source>
        <strain evidence="4 5">DSM 3984</strain>
    </source>
</reference>
<feature type="transmembrane region" description="Helical" evidence="3">
    <location>
        <begin position="185"/>
        <end position="207"/>
    </location>
</feature>